<dbReference type="EMBL" id="CP014224">
    <property type="protein sequence ID" value="ANW96987.1"/>
    <property type="molecule type" value="Genomic_DNA"/>
</dbReference>
<keyword evidence="1" id="KW-0472">Membrane</keyword>
<keyword evidence="3" id="KW-1185">Reference proteome</keyword>
<name>A0A1B1Y895_9FLAO</name>
<evidence type="ECO:0000313" key="2">
    <source>
        <dbReference type="EMBL" id="ANW96987.1"/>
    </source>
</evidence>
<keyword evidence="1" id="KW-1133">Transmembrane helix</keyword>
<protein>
    <submittedName>
        <fullName evidence="2">Uncharacterized protein</fullName>
    </submittedName>
</protein>
<reference evidence="2 3" key="1">
    <citation type="submission" date="2016-02" db="EMBL/GenBank/DDBJ databases">
        <authorList>
            <person name="Wen L."/>
            <person name="He K."/>
            <person name="Yang H."/>
        </authorList>
    </citation>
    <scope>NUCLEOTIDE SEQUENCE [LARGE SCALE GENOMIC DNA]</scope>
    <source>
        <strain evidence="2 3">CZ1127</strain>
    </source>
</reference>
<accession>A0A1B1Y895</accession>
<proteinExistence type="predicted"/>
<gene>
    <name evidence="2" type="ORF">AXE80_12160</name>
</gene>
<feature type="transmembrane region" description="Helical" evidence="1">
    <location>
        <begin position="72"/>
        <end position="89"/>
    </location>
</feature>
<organism evidence="2 3">
    <name type="scientific">Wenyingzhuangia fucanilytica</name>
    <dbReference type="NCBI Taxonomy" id="1790137"/>
    <lineage>
        <taxon>Bacteria</taxon>
        <taxon>Pseudomonadati</taxon>
        <taxon>Bacteroidota</taxon>
        <taxon>Flavobacteriia</taxon>
        <taxon>Flavobacteriales</taxon>
        <taxon>Flavobacteriaceae</taxon>
        <taxon>Wenyingzhuangia</taxon>
    </lineage>
</organism>
<evidence type="ECO:0000256" key="1">
    <source>
        <dbReference type="SAM" id="Phobius"/>
    </source>
</evidence>
<dbReference type="RefSeq" id="WP_068827720.1">
    <property type="nucleotide sequence ID" value="NZ_CP014224.1"/>
</dbReference>
<sequence>MKFIKCESCHHFNPIKSEYQIFCDACGKKISNNFKAWQQKHPNKTLEDYKTIIGVDKSKSKKPKKKLSPKQFLQRLTLGFLFFVLLFLGNKYSVKAFQFFHELAYPVSELLDKDWNRQYFSKKQVSFESPYLLTEDKTDLLLADEVKAMIVKMNNYNYNENPLFNILMTTVEYNESIGSVNLKGASNGSISQAMEKVNGTDLYFSDTDTFVNQYPALIKKGNFTSDGNTIYFKSITCVKNNLQMVYLMAVWIGENEDYEQLTDRLIDSFDVR</sequence>
<keyword evidence="1" id="KW-0812">Transmembrane</keyword>
<dbReference type="AlphaFoldDB" id="A0A1B1Y895"/>
<dbReference type="OrthoDB" id="1426471at2"/>
<dbReference type="Proteomes" id="UP000092967">
    <property type="component" value="Chromosome"/>
</dbReference>
<evidence type="ECO:0000313" key="3">
    <source>
        <dbReference type="Proteomes" id="UP000092967"/>
    </source>
</evidence>
<dbReference type="KEGG" id="wfu:AXE80_12160"/>